<feature type="transmembrane region" description="Helical" evidence="6">
    <location>
        <begin position="12"/>
        <end position="31"/>
    </location>
</feature>
<feature type="transmembrane region" description="Helical" evidence="6">
    <location>
        <begin position="101"/>
        <end position="121"/>
    </location>
</feature>
<dbReference type="Proteomes" id="UP000034410">
    <property type="component" value="Chromosome"/>
</dbReference>
<dbReference type="OrthoDB" id="5769704at2"/>
<evidence type="ECO:0000256" key="2">
    <source>
        <dbReference type="ARBA" id="ARBA00022475"/>
    </source>
</evidence>
<accession>A0A0F7JZP7</accession>
<dbReference type="EMBL" id="CP011412">
    <property type="protein sequence ID" value="AKH21127.1"/>
    <property type="molecule type" value="Genomic_DNA"/>
</dbReference>
<dbReference type="InterPro" id="IPR005598">
    <property type="entry name" value="ATP_synth_I"/>
</dbReference>
<evidence type="ECO:0000256" key="5">
    <source>
        <dbReference type="ARBA" id="ARBA00023136"/>
    </source>
</evidence>
<dbReference type="KEGG" id="seds:AAY24_13035"/>
<keyword evidence="3 6" id="KW-0812">Transmembrane</keyword>
<name>A0A0F7JZP7_9GAMM</name>
<keyword evidence="8" id="KW-1185">Reference proteome</keyword>
<gene>
    <name evidence="7" type="ORF">AAY24_13035</name>
</gene>
<dbReference type="RefSeq" id="WP_046860056.1">
    <property type="nucleotide sequence ID" value="NZ_CP011412.1"/>
</dbReference>
<keyword evidence="5 6" id="KW-0472">Membrane</keyword>
<evidence type="ECO:0000256" key="3">
    <source>
        <dbReference type="ARBA" id="ARBA00022692"/>
    </source>
</evidence>
<feature type="transmembrane region" description="Helical" evidence="6">
    <location>
        <begin position="37"/>
        <end position="58"/>
    </location>
</feature>
<feature type="transmembrane region" description="Helical" evidence="6">
    <location>
        <begin position="78"/>
        <end position="95"/>
    </location>
</feature>
<evidence type="ECO:0000256" key="1">
    <source>
        <dbReference type="ARBA" id="ARBA00004651"/>
    </source>
</evidence>
<organism evidence="7 8">
    <name type="scientific">Sedimenticola thiotaurini</name>
    <dbReference type="NCBI Taxonomy" id="1543721"/>
    <lineage>
        <taxon>Bacteria</taxon>
        <taxon>Pseudomonadati</taxon>
        <taxon>Pseudomonadota</taxon>
        <taxon>Gammaproteobacteria</taxon>
        <taxon>Chromatiales</taxon>
        <taxon>Sedimenticolaceae</taxon>
        <taxon>Sedimenticola</taxon>
    </lineage>
</organism>
<evidence type="ECO:0000313" key="7">
    <source>
        <dbReference type="EMBL" id="AKH21127.1"/>
    </source>
</evidence>
<protein>
    <recommendedName>
        <fullName evidence="9">F0F1 ATP synthase assembly protein I</fullName>
    </recommendedName>
</protein>
<keyword evidence="2" id="KW-1003">Cell membrane</keyword>
<evidence type="ECO:0000256" key="4">
    <source>
        <dbReference type="ARBA" id="ARBA00022989"/>
    </source>
</evidence>
<sequence length="122" mass="13156">MHLADKRQAYRTVLAQLVTSLTAALILLLVAGGVYAYSGLAGGLIATLGNVLFAYRIFVRYTAQEPGRLLARFYGAEILKLVLTGLLFAGVILWIKPLSVGALLGIFLLVQLMPIVVVQLLD</sequence>
<dbReference type="AlphaFoldDB" id="A0A0F7JZP7"/>
<comment type="subcellular location">
    <subcellularLocation>
        <location evidence="1">Cell membrane</location>
        <topology evidence="1">Multi-pass membrane protein</topology>
    </subcellularLocation>
</comment>
<proteinExistence type="predicted"/>
<reference evidence="7 8" key="1">
    <citation type="journal article" date="2015" name="Genome Announc.">
        <title>Complete Genome Sequence of Sedimenticola thiotaurini Strain SIP-G1, a Polyphosphate- and Polyhydroxyalkanoate-Accumulating Sulfur-Oxidizing Gammaproteobacterium Isolated from Salt Marsh Sediments.</title>
        <authorList>
            <person name="Flood B.E."/>
            <person name="Jones D.S."/>
            <person name="Bailey J.V."/>
        </authorList>
    </citation>
    <scope>NUCLEOTIDE SEQUENCE [LARGE SCALE GENOMIC DNA]</scope>
    <source>
        <strain evidence="7 8">SIP-G1</strain>
    </source>
</reference>
<dbReference type="Pfam" id="PF03899">
    <property type="entry name" value="ATP-synt_I"/>
    <property type="match status" value="1"/>
</dbReference>
<evidence type="ECO:0000256" key="6">
    <source>
        <dbReference type="SAM" id="Phobius"/>
    </source>
</evidence>
<keyword evidence="4 6" id="KW-1133">Transmembrane helix</keyword>
<evidence type="ECO:0000313" key="8">
    <source>
        <dbReference type="Proteomes" id="UP000034410"/>
    </source>
</evidence>
<evidence type="ECO:0008006" key="9">
    <source>
        <dbReference type="Google" id="ProtNLM"/>
    </source>
</evidence>
<dbReference type="GO" id="GO:0005886">
    <property type="term" value="C:plasma membrane"/>
    <property type="evidence" value="ECO:0007669"/>
    <property type="project" value="UniProtKB-SubCell"/>
</dbReference>